<evidence type="ECO:0000313" key="2">
    <source>
        <dbReference type="EMBL" id="SKB27190.1"/>
    </source>
</evidence>
<evidence type="ECO:0000256" key="1">
    <source>
        <dbReference type="SAM" id="SignalP"/>
    </source>
</evidence>
<name>A0A1T4ZWU0_9SPHI</name>
<keyword evidence="1" id="KW-0732">Signal</keyword>
<dbReference type="AlphaFoldDB" id="A0A1T4ZWU0"/>
<proteinExistence type="predicted"/>
<accession>A0A1T4ZWU0</accession>
<gene>
    <name evidence="2" type="ORF">SAMN05661099_0029</name>
</gene>
<dbReference type="EMBL" id="FUYR01000001">
    <property type="protein sequence ID" value="SKB27190.1"/>
    <property type="molecule type" value="Genomic_DNA"/>
</dbReference>
<keyword evidence="3" id="KW-1185">Reference proteome</keyword>
<evidence type="ECO:0000313" key="3">
    <source>
        <dbReference type="Proteomes" id="UP000189981"/>
    </source>
</evidence>
<dbReference type="STRING" id="572036.SAMN05661099_0029"/>
<dbReference type="PROSITE" id="PS51257">
    <property type="entry name" value="PROKAR_LIPOPROTEIN"/>
    <property type="match status" value="1"/>
</dbReference>
<reference evidence="3" key="1">
    <citation type="submission" date="2017-02" db="EMBL/GenBank/DDBJ databases">
        <authorList>
            <person name="Varghese N."/>
            <person name="Submissions S."/>
        </authorList>
    </citation>
    <scope>NUCLEOTIDE SEQUENCE [LARGE SCALE GENOMIC DNA]</scope>
    <source>
        <strain evidence="3">DSM 22385</strain>
    </source>
</reference>
<dbReference type="Proteomes" id="UP000189981">
    <property type="component" value="Unassembled WGS sequence"/>
</dbReference>
<protein>
    <recommendedName>
        <fullName evidence="4">Lipoprotein</fullName>
    </recommendedName>
</protein>
<feature type="signal peptide" evidence="1">
    <location>
        <begin position="1"/>
        <end position="20"/>
    </location>
</feature>
<dbReference type="RefSeq" id="WP_139377333.1">
    <property type="nucleotide sequence ID" value="NZ_FUYR01000001.1"/>
</dbReference>
<sequence>MKEKILGISLMILLSACALTVTEEDKQTMFNNASFDNEVISRLPKYQEFRSFLELNADTIFNYVDSLVAVGKGSADSILKVDFPAEGIHVYRDCMQFRRVYKNHQFTAFPDHLREDLNNFADSIGERNLAAFTLCRDKTVLVQIREQRTDQGLTVIHSLTWDKIIEQEQRYHKDTLLAEDCIYHIALSADTSF</sequence>
<evidence type="ECO:0008006" key="4">
    <source>
        <dbReference type="Google" id="ProtNLM"/>
    </source>
</evidence>
<feature type="chain" id="PRO_5012097591" description="Lipoprotein" evidence="1">
    <location>
        <begin position="21"/>
        <end position="193"/>
    </location>
</feature>
<organism evidence="2 3">
    <name type="scientific">Daejeonella lutea</name>
    <dbReference type="NCBI Taxonomy" id="572036"/>
    <lineage>
        <taxon>Bacteria</taxon>
        <taxon>Pseudomonadati</taxon>
        <taxon>Bacteroidota</taxon>
        <taxon>Sphingobacteriia</taxon>
        <taxon>Sphingobacteriales</taxon>
        <taxon>Sphingobacteriaceae</taxon>
        <taxon>Daejeonella</taxon>
    </lineage>
</organism>